<evidence type="ECO:0000256" key="1">
    <source>
        <dbReference type="SAM" id="MobiDB-lite"/>
    </source>
</evidence>
<feature type="region of interest" description="Disordered" evidence="1">
    <location>
        <begin position="44"/>
        <end position="108"/>
    </location>
</feature>
<feature type="compositionally biased region" description="Low complexity" evidence="1">
    <location>
        <begin position="96"/>
        <end position="108"/>
    </location>
</feature>
<accession>A0ABD1LP72</accession>
<sequence length="201" mass="21991">MSEEELWKDQGQSTGISTSNPSPGGTSSFGLDVMISNNPNAYLGKSMLGSMGPNYAVSSPTGDQGTVSSLGNGNYHLPTSKFTAQVQGEPNSSSVQLPQTQESSPQQQEPMGIIHLIPYPHDMGESSSRNVKMKMTLSDDNQPSTELQMGSLYTKGNEHPQPSRPILYSLYDPMYEQMGFYLDPHLRMFFGRKPIGQCSMQ</sequence>
<feature type="compositionally biased region" description="Polar residues" evidence="1">
    <location>
        <begin position="56"/>
        <end position="72"/>
    </location>
</feature>
<dbReference type="EMBL" id="JBGMDY010000008">
    <property type="protein sequence ID" value="KAL2325283.1"/>
    <property type="molecule type" value="Genomic_DNA"/>
</dbReference>
<dbReference type="Proteomes" id="UP001603857">
    <property type="component" value="Unassembled WGS sequence"/>
</dbReference>
<reference evidence="2 3" key="1">
    <citation type="submission" date="2024-08" db="EMBL/GenBank/DDBJ databases">
        <title>Insights into the chromosomal genome structure of Flemingia macrophylla.</title>
        <authorList>
            <person name="Ding Y."/>
            <person name="Zhao Y."/>
            <person name="Bi W."/>
            <person name="Wu M."/>
            <person name="Zhao G."/>
            <person name="Gong Y."/>
            <person name="Li W."/>
            <person name="Zhang P."/>
        </authorList>
    </citation>
    <scope>NUCLEOTIDE SEQUENCE [LARGE SCALE GENOMIC DNA]</scope>
    <source>
        <strain evidence="2">DYQJB</strain>
        <tissue evidence="2">Leaf</tissue>
    </source>
</reference>
<gene>
    <name evidence="2" type="ORF">Fmac_024341</name>
</gene>
<keyword evidence="3" id="KW-1185">Reference proteome</keyword>
<evidence type="ECO:0000313" key="2">
    <source>
        <dbReference type="EMBL" id="KAL2325283.1"/>
    </source>
</evidence>
<organism evidence="2 3">
    <name type="scientific">Flemingia macrophylla</name>
    <dbReference type="NCBI Taxonomy" id="520843"/>
    <lineage>
        <taxon>Eukaryota</taxon>
        <taxon>Viridiplantae</taxon>
        <taxon>Streptophyta</taxon>
        <taxon>Embryophyta</taxon>
        <taxon>Tracheophyta</taxon>
        <taxon>Spermatophyta</taxon>
        <taxon>Magnoliopsida</taxon>
        <taxon>eudicotyledons</taxon>
        <taxon>Gunneridae</taxon>
        <taxon>Pentapetalae</taxon>
        <taxon>rosids</taxon>
        <taxon>fabids</taxon>
        <taxon>Fabales</taxon>
        <taxon>Fabaceae</taxon>
        <taxon>Papilionoideae</taxon>
        <taxon>50 kb inversion clade</taxon>
        <taxon>NPAAA clade</taxon>
        <taxon>indigoferoid/millettioid clade</taxon>
        <taxon>Phaseoleae</taxon>
        <taxon>Flemingia</taxon>
    </lineage>
</organism>
<feature type="region of interest" description="Disordered" evidence="1">
    <location>
        <begin position="1"/>
        <end position="32"/>
    </location>
</feature>
<feature type="compositionally biased region" description="Polar residues" evidence="1">
    <location>
        <begin position="80"/>
        <end position="95"/>
    </location>
</feature>
<comment type="caution">
    <text evidence="2">The sequence shown here is derived from an EMBL/GenBank/DDBJ whole genome shotgun (WGS) entry which is preliminary data.</text>
</comment>
<evidence type="ECO:0000313" key="3">
    <source>
        <dbReference type="Proteomes" id="UP001603857"/>
    </source>
</evidence>
<name>A0ABD1LP72_9FABA</name>
<dbReference type="AlphaFoldDB" id="A0ABD1LP72"/>
<feature type="compositionally biased region" description="Low complexity" evidence="1">
    <location>
        <begin position="13"/>
        <end position="28"/>
    </location>
</feature>
<proteinExistence type="predicted"/>
<protein>
    <submittedName>
        <fullName evidence="2">Uncharacterized protein</fullName>
    </submittedName>
</protein>